<keyword evidence="3" id="KW-0813">Transport</keyword>
<feature type="transmembrane region" description="Helical" evidence="8">
    <location>
        <begin position="640"/>
        <end position="662"/>
    </location>
</feature>
<feature type="region of interest" description="Disordered" evidence="7">
    <location>
        <begin position="755"/>
        <end position="838"/>
    </location>
</feature>
<feature type="transmembrane region" description="Helical" evidence="8">
    <location>
        <begin position="434"/>
        <end position="458"/>
    </location>
</feature>
<dbReference type="OrthoDB" id="1076608at2759"/>
<feature type="compositionally biased region" description="Basic and acidic residues" evidence="7">
    <location>
        <begin position="817"/>
        <end position="838"/>
    </location>
</feature>
<comment type="subcellular location">
    <subcellularLocation>
        <location evidence="1">Membrane</location>
        <topology evidence="1">Multi-pass membrane protein</topology>
    </subcellularLocation>
</comment>
<evidence type="ECO:0000313" key="13">
    <source>
        <dbReference type="EMBL" id="CCE92088.1"/>
    </source>
</evidence>
<dbReference type="GeneID" id="11502522"/>
<dbReference type="InterPro" id="IPR022257">
    <property type="entry name" value="PHM7_ext"/>
</dbReference>
<dbReference type="GO" id="GO:0006817">
    <property type="term" value="P:phosphate ion transport"/>
    <property type="evidence" value="ECO:0007669"/>
    <property type="project" value="EnsemblFungi"/>
</dbReference>
<feature type="transmembrane region" description="Helical" evidence="8">
    <location>
        <begin position="578"/>
        <end position="599"/>
    </location>
</feature>
<dbReference type="PANTHER" id="PTHR13018:SF139">
    <property type="entry name" value="PHOSPHATE METABOLISM PROTEIN 7"/>
    <property type="match status" value="1"/>
</dbReference>
<keyword evidence="14" id="KW-1185">Reference proteome</keyword>
<reference evidence="13 14" key="1">
    <citation type="journal article" date="2011" name="Proc. Natl. Acad. Sci. U.S.A.">
        <title>Evolutionary erosion of yeast sex chromosomes by mating-type switching accidents.</title>
        <authorList>
            <person name="Gordon J.L."/>
            <person name="Armisen D."/>
            <person name="Proux-Wera E."/>
            <person name="Oheigeartaigh S.S."/>
            <person name="Byrne K.P."/>
            <person name="Wolfe K.H."/>
        </authorList>
    </citation>
    <scope>NUCLEOTIDE SEQUENCE [LARGE SCALE GENOMIC DNA]</scope>
    <source>
        <strain evidence="14">ATCC 10662 / CBS 1146 / NBRC 0425 / NCYC 2629 / NRRL Y-866</strain>
    </source>
</reference>
<evidence type="ECO:0000259" key="11">
    <source>
        <dbReference type="Pfam" id="PF13967"/>
    </source>
</evidence>
<dbReference type="InterPro" id="IPR027815">
    <property type="entry name" value="CSC1/OSCA1-like_cyt"/>
</dbReference>
<evidence type="ECO:0000256" key="7">
    <source>
        <dbReference type="SAM" id="MobiDB-lite"/>
    </source>
</evidence>
<protein>
    <submittedName>
        <fullName evidence="13">Uncharacterized protein</fullName>
    </submittedName>
</protein>
<accession>G8ZTZ4</accession>
<name>G8ZTZ4_TORDE</name>
<feature type="transmembrane region" description="Helical" evidence="8">
    <location>
        <begin position="388"/>
        <end position="414"/>
    </location>
</feature>
<dbReference type="InterPro" id="IPR003864">
    <property type="entry name" value="CSC1/OSCA1-like_7TM"/>
</dbReference>
<dbReference type="GO" id="GO:0005886">
    <property type="term" value="C:plasma membrane"/>
    <property type="evidence" value="ECO:0007669"/>
    <property type="project" value="TreeGrafter"/>
</dbReference>
<evidence type="ECO:0000259" key="12">
    <source>
        <dbReference type="Pfam" id="PF14703"/>
    </source>
</evidence>
<feature type="transmembrane region" description="Helical" evidence="8">
    <location>
        <begin position="605"/>
        <end position="628"/>
    </location>
</feature>
<organism evidence="13 14">
    <name type="scientific">Torulaspora delbrueckii</name>
    <name type="common">Yeast</name>
    <name type="synonym">Candida colliculosa</name>
    <dbReference type="NCBI Taxonomy" id="4950"/>
    <lineage>
        <taxon>Eukaryota</taxon>
        <taxon>Fungi</taxon>
        <taxon>Dikarya</taxon>
        <taxon>Ascomycota</taxon>
        <taxon>Saccharomycotina</taxon>
        <taxon>Saccharomycetes</taxon>
        <taxon>Saccharomycetales</taxon>
        <taxon>Saccharomycetaceae</taxon>
        <taxon>Torulaspora</taxon>
    </lineage>
</organism>
<dbReference type="eggNOG" id="KOG1134">
    <property type="taxonomic scope" value="Eukaryota"/>
</dbReference>
<dbReference type="Proteomes" id="UP000005627">
    <property type="component" value="Chromosome 4"/>
</dbReference>
<keyword evidence="4 8" id="KW-0812">Transmembrane</keyword>
<evidence type="ECO:0000256" key="2">
    <source>
        <dbReference type="ARBA" id="ARBA00007779"/>
    </source>
</evidence>
<dbReference type="InParanoid" id="G8ZTZ4"/>
<proteinExistence type="inferred from homology"/>
<gene>
    <name evidence="13" type="primary">TDEL0D05040</name>
    <name evidence="13" type="ORF">TDEL_0D05040</name>
</gene>
<feature type="transmembrane region" description="Helical" evidence="8">
    <location>
        <begin position="91"/>
        <end position="114"/>
    </location>
</feature>
<dbReference type="HOGENOM" id="CLU_002458_2_1_1"/>
<evidence type="ECO:0000256" key="4">
    <source>
        <dbReference type="ARBA" id="ARBA00022692"/>
    </source>
</evidence>
<dbReference type="KEGG" id="tdl:TDEL_0D05040"/>
<dbReference type="PANTHER" id="PTHR13018">
    <property type="entry name" value="PROBABLE MEMBRANE PROTEIN DUF221-RELATED"/>
    <property type="match status" value="1"/>
</dbReference>
<evidence type="ECO:0000256" key="6">
    <source>
        <dbReference type="ARBA" id="ARBA00023136"/>
    </source>
</evidence>
<dbReference type="Pfam" id="PF13967">
    <property type="entry name" value="RSN1_TM"/>
    <property type="match status" value="1"/>
</dbReference>
<evidence type="ECO:0000256" key="5">
    <source>
        <dbReference type="ARBA" id="ARBA00022989"/>
    </source>
</evidence>
<feature type="domain" description="CSC1/OSCA1-like cytosolic" evidence="12">
    <location>
        <begin position="185"/>
        <end position="375"/>
    </location>
</feature>
<dbReference type="Pfam" id="PF02714">
    <property type="entry name" value="RSN1_7TM"/>
    <property type="match status" value="1"/>
</dbReference>
<evidence type="ECO:0000256" key="1">
    <source>
        <dbReference type="ARBA" id="ARBA00004141"/>
    </source>
</evidence>
<feature type="compositionally biased region" description="Polar residues" evidence="7">
    <location>
        <begin position="755"/>
        <end position="772"/>
    </location>
</feature>
<evidence type="ECO:0000259" key="9">
    <source>
        <dbReference type="Pfam" id="PF02714"/>
    </source>
</evidence>
<dbReference type="Pfam" id="PF12621">
    <property type="entry name" value="PHM7_ext"/>
    <property type="match status" value="1"/>
</dbReference>
<feature type="domain" description="CSC1/OSCA1-like N-terminal transmembrane" evidence="11">
    <location>
        <begin position="11"/>
        <end position="162"/>
    </location>
</feature>
<dbReference type="GO" id="GO:0005227">
    <property type="term" value="F:calcium-activated cation channel activity"/>
    <property type="evidence" value="ECO:0007669"/>
    <property type="project" value="InterPro"/>
</dbReference>
<feature type="domain" description="10TM putative phosphate transporter extracellular tail" evidence="10">
    <location>
        <begin position="885"/>
        <end position="977"/>
    </location>
</feature>
<feature type="transmembrane region" description="Helical" evidence="8">
    <location>
        <begin position="668"/>
        <end position="685"/>
    </location>
</feature>
<dbReference type="EMBL" id="HE616745">
    <property type="protein sequence ID" value="CCE92088.1"/>
    <property type="molecule type" value="Genomic_DNA"/>
</dbReference>
<feature type="domain" description="CSC1/OSCA1-like 7TM region" evidence="9">
    <location>
        <begin position="387"/>
        <end position="659"/>
    </location>
</feature>
<dbReference type="FunCoup" id="G8ZTZ4">
    <property type="interactions" value="172"/>
</dbReference>
<evidence type="ECO:0000259" key="10">
    <source>
        <dbReference type="Pfam" id="PF12621"/>
    </source>
</evidence>
<dbReference type="AlphaFoldDB" id="G8ZTZ4"/>
<feature type="transmembrane region" description="Helical" evidence="8">
    <location>
        <begin position="141"/>
        <end position="160"/>
    </location>
</feature>
<feature type="transmembrane region" description="Helical" evidence="8">
    <location>
        <begin position="527"/>
        <end position="557"/>
    </location>
</feature>
<feature type="transmembrane region" description="Helical" evidence="8">
    <location>
        <begin position="12"/>
        <end position="33"/>
    </location>
</feature>
<sequence length="984" mass="111548">MAEEGSSSTSAFVSSFIFFGLVGLVLITVFSFLRPKYRRVYEPRSLTDVQTVKEEERADSVPDSTFGWIPYLLGKPHSFLMQHASIDGYFLLRYVGITASLSLITCFLLFPILLPVNATNGRGYEGFELLSFANVTNHNRFYAHVFLSWIFFGLLLYVIYKELYYYVVVRHAVQTSPLYDGLLSSRTVIVTELNDTFSHPGEMERRFPRASKIVFAADHKQLQDYCKDRAKTAAKYEGTLNKLVNKAVKMNLKAQKKGKLDDLYHNGSEAQDMLETYVPTNKRPKQRLGKIKLPLMSEKVDLIHYSQDHIAELNEKIHQEQREWDQKEIKPTVFMEFSTQLEAQKCFQSIESVMGKSSFGKRYIGVAPEDVKWDNVSFTKSVRRGKRALANTFLCLMIIYWAIPVTVVGVISNVNFLSEKVFFLHWIQDIPDPILGIVTGIVPSLALSILMSLVPPVIKKAGVISGSMTVQETELYCQSWYYAFQVIQVFLVTTAASSASSTVEAIIREPSSAMTLLANNLPKASNFYISYFLLQGLTAPPFALAQVVPLVLSRFLGKFLDKTPRQKWNRYNKLAEPSWGVAYPTVQILVCIWICYAVIAPLVLVFSSLCLCSIYLSFIYMFNFVVGFGPDNKGRNYPRALFQIFVAMYLAEICLLGLFIMGKAWGPLVLEVVAIVVTVLAHLYYKRRFMPLFDAVPISAIRYARGEKGYSYPADLGYKEIRDVADEAKNDFEQDTNSGVIRPATSAELKRAHLLSNTDSNTNEGSNDQAESISEKPVNIFDENRRSSTESGSSNGVAKKSTLGGASKNESTFVPDENFHKKTYKDLENRPREPRDEHRNAEGALLENADVAKVYADPAAIVEAENSFPPNIPETRTLRQRAINFFSPAKSYPFETVRMRLPHIFNTTIEYDEQFLNSAYSDPSVQEKDPIIWICKDHMGLSKQLIRDAHTKDVLVTDEFTEYDEKGRAMYLFNPPDFDYKAKR</sequence>
<evidence type="ECO:0000313" key="14">
    <source>
        <dbReference type="Proteomes" id="UP000005627"/>
    </source>
</evidence>
<evidence type="ECO:0000256" key="8">
    <source>
        <dbReference type="SAM" id="Phobius"/>
    </source>
</evidence>
<evidence type="ECO:0000256" key="3">
    <source>
        <dbReference type="ARBA" id="ARBA00022448"/>
    </source>
</evidence>
<keyword evidence="6 8" id="KW-0472">Membrane</keyword>
<keyword evidence="5 8" id="KW-1133">Transmembrane helix</keyword>
<comment type="similarity">
    <text evidence="2">Belongs to the CSC1 (TC 1.A.17) family.</text>
</comment>
<dbReference type="InterPro" id="IPR045122">
    <property type="entry name" value="Csc1-like"/>
</dbReference>
<dbReference type="Pfam" id="PF14703">
    <property type="entry name" value="PHM7_cyt"/>
    <property type="match status" value="1"/>
</dbReference>
<dbReference type="RefSeq" id="XP_003681299.1">
    <property type="nucleotide sequence ID" value="XM_003681251.1"/>
</dbReference>
<dbReference type="InterPro" id="IPR032880">
    <property type="entry name" value="CSC1/OSCA1-like_N"/>
</dbReference>